<dbReference type="SUPFAM" id="SSF111364">
    <property type="entry name" value="Tsx-like channel"/>
    <property type="match status" value="1"/>
</dbReference>
<dbReference type="Pfam" id="PF03502">
    <property type="entry name" value="Channel_Tsx"/>
    <property type="match status" value="1"/>
</dbReference>
<feature type="chain" id="PRO_5002900957" description="Nucleoside-binding outer membrane protein" evidence="2">
    <location>
        <begin position="22"/>
        <end position="245"/>
    </location>
</feature>
<comment type="similarity">
    <text evidence="1">Belongs to the nucleoside-specific channel-forming outer membrane porin (Tsx) (TC 1.B.10) family.</text>
</comment>
<dbReference type="Proteomes" id="UP000004679">
    <property type="component" value="Unassembled WGS sequence"/>
</dbReference>
<name>C0N278_9GAMM</name>
<dbReference type="GO" id="GO:0009279">
    <property type="term" value="C:cell outer membrane"/>
    <property type="evidence" value="ECO:0007669"/>
    <property type="project" value="InterPro"/>
</dbReference>
<organism evidence="3 4">
    <name type="scientific">Methylophaga thiooxydans DMS010</name>
    <dbReference type="NCBI Taxonomy" id="637616"/>
    <lineage>
        <taxon>Bacteria</taxon>
        <taxon>Pseudomonadati</taxon>
        <taxon>Pseudomonadota</taxon>
        <taxon>Gammaproteobacteria</taxon>
        <taxon>Thiotrichales</taxon>
        <taxon>Piscirickettsiaceae</taxon>
        <taxon>Methylophaga</taxon>
    </lineage>
</organism>
<dbReference type="EMBL" id="GG657883">
    <property type="protein sequence ID" value="EEF81310.1"/>
    <property type="molecule type" value="Genomic_DNA"/>
</dbReference>
<keyword evidence="2" id="KW-0732">Signal</keyword>
<protein>
    <recommendedName>
        <fullName evidence="5">Nucleoside-binding outer membrane protein</fullName>
    </recommendedName>
</protein>
<dbReference type="AlphaFoldDB" id="C0N278"/>
<keyword evidence="4" id="KW-1185">Reference proteome</keyword>
<evidence type="ECO:0000256" key="1">
    <source>
        <dbReference type="ARBA" id="ARBA00008728"/>
    </source>
</evidence>
<dbReference type="Gene3D" id="2.40.230.20">
    <property type="entry name" value="Nucleoside-specific channel-forming protein, Tsx-like"/>
    <property type="match status" value="1"/>
</dbReference>
<reference evidence="3 4" key="1">
    <citation type="journal article" date="2011" name="J. Bacteriol.">
        <title>Draft genome sequence of the chemolithoheterotrophic, halophilic methylotroph Methylophaga thiooxydans DMS010.</title>
        <authorList>
            <person name="Boden R."/>
            <person name="Ferriera S."/>
            <person name="Johnson J."/>
            <person name="Kelly D.P."/>
            <person name="Murrell J.C."/>
            <person name="Schafer H."/>
        </authorList>
    </citation>
    <scope>NUCLEOTIDE SEQUENCE [LARGE SCALE GENOMIC DNA]</scope>
    <source>
        <strain evidence="3 4">DMS010</strain>
    </source>
</reference>
<sequence length="245" mass="27705">MSILKTFLMAAVCLFALPAIAESPSWRSTNIQFLHGNQYELGPQTRESITIEHASSWSMGQSYFFSNIFNRRDVGTEFYAEFYPRMTWKAITGKPSPVKLLDDFSVVAGINIGNLPRNDPFKAYLLGLGVKFKAPAMENLSLDVMAFKSENANTTGIQVSPVWSMKFNMGKHRFWFKGFIEWQSAKATGNKPSLSAQPQLLLDIGHYWQHDHQIYAGIEYAYARNKFGTDGVIEQVPQAMLLIPF</sequence>
<accession>C0N278</accession>
<evidence type="ECO:0008006" key="5">
    <source>
        <dbReference type="Google" id="ProtNLM"/>
    </source>
</evidence>
<dbReference type="HOGENOM" id="CLU_072571_0_0_6"/>
<evidence type="ECO:0000313" key="4">
    <source>
        <dbReference type="Proteomes" id="UP000004679"/>
    </source>
</evidence>
<evidence type="ECO:0000313" key="3">
    <source>
        <dbReference type="EMBL" id="EEF81310.1"/>
    </source>
</evidence>
<evidence type="ECO:0000256" key="2">
    <source>
        <dbReference type="SAM" id="SignalP"/>
    </source>
</evidence>
<gene>
    <name evidence="3" type="ORF">MDMS009_302</name>
</gene>
<feature type="signal peptide" evidence="2">
    <location>
        <begin position="1"/>
        <end position="21"/>
    </location>
</feature>
<dbReference type="RefSeq" id="WP_008290094.1">
    <property type="nucleotide sequence ID" value="NZ_GG657883.1"/>
</dbReference>
<dbReference type="InterPro" id="IPR036777">
    <property type="entry name" value="Channel_Tsx-like_sf"/>
</dbReference>
<proteinExistence type="inferred from homology"/>
<dbReference type="InterPro" id="IPR018013">
    <property type="entry name" value="Channel_Tsx-like"/>
</dbReference>